<evidence type="ECO:0000256" key="7">
    <source>
        <dbReference type="ARBA" id="ARBA00022989"/>
    </source>
</evidence>
<dbReference type="Proteomes" id="UP000322814">
    <property type="component" value="Unassembled WGS sequence"/>
</dbReference>
<evidence type="ECO:0000259" key="11">
    <source>
        <dbReference type="PROSITE" id="PS50929"/>
    </source>
</evidence>
<feature type="transmembrane region" description="Helical" evidence="9">
    <location>
        <begin position="161"/>
        <end position="179"/>
    </location>
</feature>
<protein>
    <submittedName>
        <fullName evidence="12">ABC transporter ATP-binding protein</fullName>
    </submittedName>
</protein>
<keyword evidence="8 9" id="KW-0472">Membrane</keyword>
<dbReference type="GO" id="GO:0005524">
    <property type="term" value="F:ATP binding"/>
    <property type="evidence" value="ECO:0007669"/>
    <property type="project" value="UniProtKB-KW"/>
</dbReference>
<dbReference type="PANTHER" id="PTHR43394:SF1">
    <property type="entry name" value="ATP-BINDING CASSETTE SUB-FAMILY B MEMBER 10, MITOCHONDRIAL"/>
    <property type="match status" value="1"/>
</dbReference>
<dbReference type="SMART" id="SM00382">
    <property type="entry name" value="AAA"/>
    <property type="match status" value="1"/>
</dbReference>
<evidence type="ECO:0000256" key="4">
    <source>
        <dbReference type="ARBA" id="ARBA00022692"/>
    </source>
</evidence>
<comment type="caution">
    <text evidence="12">The sequence shown here is derived from an EMBL/GenBank/DDBJ whole genome shotgun (WGS) entry which is preliminary data.</text>
</comment>
<feature type="transmembrane region" description="Helical" evidence="9">
    <location>
        <begin position="17"/>
        <end position="44"/>
    </location>
</feature>
<dbReference type="InterPro" id="IPR003439">
    <property type="entry name" value="ABC_transporter-like_ATP-bd"/>
</dbReference>
<dbReference type="GO" id="GO:0016887">
    <property type="term" value="F:ATP hydrolysis activity"/>
    <property type="evidence" value="ECO:0007669"/>
    <property type="project" value="InterPro"/>
</dbReference>
<dbReference type="Gene3D" id="3.40.50.300">
    <property type="entry name" value="P-loop containing nucleotide triphosphate hydrolases"/>
    <property type="match status" value="1"/>
</dbReference>
<reference evidence="12 13" key="1">
    <citation type="journal article" date="1992" name="Lakartidningen">
        <title>[Penicillin V and not amoxicillin is the first choice preparation in acute otitis].</title>
        <authorList>
            <person name="Kamme C."/>
            <person name="Lundgren K."/>
            <person name="Prellner K."/>
        </authorList>
    </citation>
    <scope>NUCLEOTIDE SEQUENCE [LARGE SCALE GENOMIC DNA]</scope>
    <source>
        <strain evidence="12 13">PC4580III</strain>
    </source>
</reference>
<dbReference type="InterPro" id="IPR027417">
    <property type="entry name" value="P-loop_NTPase"/>
</dbReference>
<dbReference type="GO" id="GO:0005886">
    <property type="term" value="C:plasma membrane"/>
    <property type="evidence" value="ECO:0007669"/>
    <property type="project" value="UniProtKB-SubCell"/>
</dbReference>
<keyword evidence="7 9" id="KW-1133">Transmembrane helix</keyword>
<dbReference type="Pfam" id="PF00664">
    <property type="entry name" value="ABC_membrane"/>
    <property type="match status" value="1"/>
</dbReference>
<evidence type="ECO:0000256" key="5">
    <source>
        <dbReference type="ARBA" id="ARBA00022741"/>
    </source>
</evidence>
<evidence type="ECO:0000256" key="1">
    <source>
        <dbReference type="ARBA" id="ARBA00004651"/>
    </source>
</evidence>
<accession>A0A5C8EJC5</accession>
<organism evidence="12 13">
    <name type="scientific">Brachyspira aalborgi</name>
    <dbReference type="NCBI Taxonomy" id="29522"/>
    <lineage>
        <taxon>Bacteria</taxon>
        <taxon>Pseudomonadati</taxon>
        <taxon>Spirochaetota</taxon>
        <taxon>Spirochaetia</taxon>
        <taxon>Brachyspirales</taxon>
        <taxon>Brachyspiraceae</taxon>
        <taxon>Brachyspira</taxon>
    </lineage>
</organism>
<feature type="transmembrane region" description="Helical" evidence="9">
    <location>
        <begin position="138"/>
        <end position="155"/>
    </location>
</feature>
<feature type="transmembrane region" description="Helical" evidence="9">
    <location>
        <begin position="246"/>
        <end position="268"/>
    </location>
</feature>
<dbReference type="Pfam" id="PF00005">
    <property type="entry name" value="ABC_tran"/>
    <property type="match status" value="1"/>
</dbReference>
<dbReference type="InterPro" id="IPR039421">
    <property type="entry name" value="Type_1_exporter"/>
</dbReference>
<keyword evidence="3" id="KW-1003">Cell membrane</keyword>
<evidence type="ECO:0000256" key="3">
    <source>
        <dbReference type="ARBA" id="ARBA00022475"/>
    </source>
</evidence>
<dbReference type="PROSITE" id="PS50893">
    <property type="entry name" value="ABC_TRANSPORTER_2"/>
    <property type="match status" value="1"/>
</dbReference>
<dbReference type="RefSeq" id="WP_147770703.1">
    <property type="nucleotide sequence ID" value="NZ_SAYB01000003.1"/>
</dbReference>
<dbReference type="InterPro" id="IPR003593">
    <property type="entry name" value="AAA+_ATPase"/>
</dbReference>
<dbReference type="SUPFAM" id="SSF52540">
    <property type="entry name" value="P-loop containing nucleoside triphosphate hydrolases"/>
    <property type="match status" value="1"/>
</dbReference>
<name>A0A5C8EJC5_9SPIR</name>
<dbReference type="AlphaFoldDB" id="A0A5C8EJC5"/>
<feature type="transmembrane region" description="Helical" evidence="9">
    <location>
        <begin position="274"/>
        <end position="300"/>
    </location>
</feature>
<dbReference type="InterPro" id="IPR036640">
    <property type="entry name" value="ABC1_TM_sf"/>
</dbReference>
<keyword evidence="2" id="KW-0813">Transport</keyword>
<evidence type="ECO:0000313" key="12">
    <source>
        <dbReference type="EMBL" id="TXJ38019.1"/>
    </source>
</evidence>
<sequence length="586" mass="66383">MKHWFFRLMELAGKFKILLLLSCLFSIISSILIMFPFVFIYMIIKELLYSNNYEIITYYAKISLIFSLSSLAAYLIALLLSHISAFSTIHSTKLKLMKHIISLPLGFHIKNPSGKIRKLVEVSSEEIENFIAHNIPDIAYAFVSPIALIILFIYFDYRMAIACLIPIVIAFIMQSILMGNKGAGKFVEFYQKYLGEMNNAAVEYVRGISVIKVFGQTTFSFKTFYDSIISYGDYAKKYAMSWRVPMSSFIAIVNSSFFFLILFGLIFITKTNDYRAFVLSFIFYTIASALVSLTLMKLMYVNSHSVMLKMAVDDIYKVLEEKPLDNITKEIKLNKFGISFKNVTFQYDNTNIPAIENISFDALPNTITALVGASGSGKSTIANLIPRFYDINKGAIEIGGVDIKDINYSQLMKTVSFVFQDSKLLKATIFENVKYGSPNASKEEVIKVMELAQCEDIINKFPDGINTKIGTKGVYLSGGEVQRISIARAILKNAPIIVFDEATSFADPENEYQIHLALNKLIKNKTVIMIAHRLSTIKDADLILVLDNGKIIERGNHNELIELNGKYKIMYDNYKKALNWSVKNKK</sequence>
<proteinExistence type="predicted"/>
<evidence type="ECO:0000256" key="8">
    <source>
        <dbReference type="ARBA" id="ARBA00023136"/>
    </source>
</evidence>
<evidence type="ECO:0000256" key="9">
    <source>
        <dbReference type="SAM" id="Phobius"/>
    </source>
</evidence>
<keyword evidence="5" id="KW-0547">Nucleotide-binding</keyword>
<dbReference type="Gene3D" id="1.20.1560.10">
    <property type="entry name" value="ABC transporter type 1, transmembrane domain"/>
    <property type="match status" value="1"/>
</dbReference>
<evidence type="ECO:0000256" key="6">
    <source>
        <dbReference type="ARBA" id="ARBA00022840"/>
    </source>
</evidence>
<evidence type="ECO:0000259" key="10">
    <source>
        <dbReference type="PROSITE" id="PS50893"/>
    </source>
</evidence>
<dbReference type="EMBL" id="SAYB01000003">
    <property type="protein sequence ID" value="TXJ38019.1"/>
    <property type="molecule type" value="Genomic_DNA"/>
</dbReference>
<evidence type="ECO:0000256" key="2">
    <source>
        <dbReference type="ARBA" id="ARBA00022448"/>
    </source>
</evidence>
<comment type="subcellular location">
    <subcellularLocation>
        <location evidence="1">Cell membrane</location>
        <topology evidence="1">Multi-pass membrane protein</topology>
    </subcellularLocation>
</comment>
<dbReference type="GO" id="GO:0015421">
    <property type="term" value="F:ABC-type oligopeptide transporter activity"/>
    <property type="evidence" value="ECO:0007669"/>
    <property type="project" value="TreeGrafter"/>
</dbReference>
<dbReference type="InterPro" id="IPR011527">
    <property type="entry name" value="ABC1_TM_dom"/>
</dbReference>
<dbReference type="FunFam" id="3.40.50.300:FF:000221">
    <property type="entry name" value="Multidrug ABC transporter ATP-binding protein"/>
    <property type="match status" value="1"/>
</dbReference>
<feature type="domain" description="ABC transmembrane type-1" evidence="11">
    <location>
        <begin position="20"/>
        <end position="270"/>
    </location>
</feature>
<dbReference type="SUPFAM" id="SSF90123">
    <property type="entry name" value="ABC transporter transmembrane region"/>
    <property type="match status" value="1"/>
</dbReference>
<feature type="transmembrane region" description="Helical" evidence="9">
    <location>
        <begin position="64"/>
        <end position="89"/>
    </location>
</feature>
<dbReference type="PANTHER" id="PTHR43394">
    <property type="entry name" value="ATP-DEPENDENT PERMEASE MDL1, MITOCHONDRIAL"/>
    <property type="match status" value="1"/>
</dbReference>
<keyword evidence="4 9" id="KW-0812">Transmembrane</keyword>
<evidence type="ECO:0000313" key="13">
    <source>
        <dbReference type="Proteomes" id="UP000322814"/>
    </source>
</evidence>
<keyword evidence="6 12" id="KW-0067">ATP-binding</keyword>
<feature type="domain" description="ABC transporter" evidence="10">
    <location>
        <begin position="338"/>
        <end position="573"/>
    </location>
</feature>
<gene>
    <name evidence="12" type="ORF">EPJ78_04750</name>
</gene>
<dbReference type="PROSITE" id="PS50929">
    <property type="entry name" value="ABC_TM1F"/>
    <property type="match status" value="1"/>
</dbReference>